<evidence type="ECO:0000313" key="2">
    <source>
        <dbReference type="EMBL" id="CAK7898452.1"/>
    </source>
</evidence>
<dbReference type="AlphaFoldDB" id="A0AAV1T5L6"/>
<feature type="compositionally biased region" description="Basic and acidic residues" evidence="1">
    <location>
        <begin position="69"/>
        <end position="83"/>
    </location>
</feature>
<comment type="caution">
    <text evidence="2">The sequence shown here is derived from an EMBL/GenBank/DDBJ whole genome shotgun (WGS) entry which is preliminary data.</text>
</comment>
<feature type="compositionally biased region" description="Basic and acidic residues" evidence="1">
    <location>
        <begin position="96"/>
        <end position="114"/>
    </location>
</feature>
<organism evidence="2 3">
    <name type="scientific">Peronospora matthiolae</name>
    <dbReference type="NCBI Taxonomy" id="2874970"/>
    <lineage>
        <taxon>Eukaryota</taxon>
        <taxon>Sar</taxon>
        <taxon>Stramenopiles</taxon>
        <taxon>Oomycota</taxon>
        <taxon>Peronosporomycetes</taxon>
        <taxon>Peronosporales</taxon>
        <taxon>Peronosporaceae</taxon>
        <taxon>Peronospora</taxon>
    </lineage>
</organism>
<proteinExistence type="predicted"/>
<dbReference type="Proteomes" id="UP001162060">
    <property type="component" value="Unassembled WGS sequence"/>
</dbReference>
<dbReference type="EMBL" id="CAKLBY020000016">
    <property type="protein sequence ID" value="CAK7898452.1"/>
    <property type="molecule type" value="Genomic_DNA"/>
</dbReference>
<evidence type="ECO:0000313" key="3">
    <source>
        <dbReference type="Proteomes" id="UP001162060"/>
    </source>
</evidence>
<reference evidence="2" key="1">
    <citation type="submission" date="2024-01" db="EMBL/GenBank/DDBJ databases">
        <authorList>
            <person name="Webb A."/>
        </authorList>
    </citation>
    <scope>NUCLEOTIDE SEQUENCE</scope>
    <source>
        <strain evidence="2">Pm1</strain>
    </source>
</reference>
<name>A0AAV1T5L6_9STRA</name>
<accession>A0AAV1T5L6</accession>
<gene>
    <name evidence="2" type="ORF">PM001_LOCUS1650</name>
</gene>
<feature type="region of interest" description="Disordered" evidence="1">
    <location>
        <begin position="46"/>
        <end position="128"/>
    </location>
</feature>
<sequence length="386" mass="43025">MAGSCVPVSEHPHCHIVCACPFWESLDSSGWPALSRFALVLPQSKRRNRAAKEQPAGWISPSKHFTKMQRGDDGASTYTRDEQCSSSDDAQQGDALHTDRSTSELSRKQHRENEQVTGATNAPFRRSDGRDWSARICASIARLMEIDGISMDSKGSTNREEKTKAKAAEQAFNERVDRLEAATTAAHKKHWDRLQDMYSASTAKKMRLTSAKPSRTTMAVQTRYDNEALAALAMAAAPQTQLAKEQDTCSEDATTKMRQFERLEHLLDNSMALGDVPGDTAGSRRKPVQVHDPGLTQAVGKLTDKLMQLLVQHQLASDAAAAEPILAAAAAIALEATEMQRREKVALERMTEIEEHRLEIMQGLVEYEKRKEKREKRRGRKRRASD</sequence>
<protein>
    <submittedName>
        <fullName evidence="2">Uncharacterized protein</fullName>
    </submittedName>
</protein>
<evidence type="ECO:0000256" key="1">
    <source>
        <dbReference type="SAM" id="MobiDB-lite"/>
    </source>
</evidence>